<keyword evidence="2" id="KW-0690">Ribosome biogenesis</keyword>
<dbReference type="Gene3D" id="3.30.300.70">
    <property type="entry name" value="RimP-like superfamily, N-terminal"/>
    <property type="match status" value="1"/>
</dbReference>
<dbReference type="EMBL" id="UINC01018009">
    <property type="protein sequence ID" value="SVA75240.1"/>
    <property type="molecule type" value="Genomic_DNA"/>
</dbReference>
<feature type="domain" description="Ribosome maturation factor RimP N-terminal" evidence="3">
    <location>
        <begin position="8"/>
        <end position="75"/>
    </location>
</feature>
<protein>
    <recommendedName>
        <fullName evidence="3">Ribosome maturation factor RimP N-terminal domain-containing protein</fullName>
    </recommendedName>
</protein>
<dbReference type="GO" id="GO:0006412">
    <property type="term" value="P:translation"/>
    <property type="evidence" value="ECO:0007669"/>
    <property type="project" value="TreeGrafter"/>
</dbReference>
<proteinExistence type="inferred from homology"/>
<dbReference type="InterPro" id="IPR003728">
    <property type="entry name" value="Ribosome_maturation_RimP"/>
</dbReference>
<accession>A0A381YEC3</accession>
<dbReference type="PANTHER" id="PTHR33867">
    <property type="entry name" value="RIBOSOME MATURATION FACTOR RIMP"/>
    <property type="match status" value="1"/>
</dbReference>
<evidence type="ECO:0000259" key="3">
    <source>
        <dbReference type="Pfam" id="PF02576"/>
    </source>
</evidence>
<dbReference type="GO" id="GO:0005829">
    <property type="term" value="C:cytosol"/>
    <property type="evidence" value="ECO:0007669"/>
    <property type="project" value="TreeGrafter"/>
</dbReference>
<dbReference type="SUPFAM" id="SSF75420">
    <property type="entry name" value="YhbC-like, N-terminal domain"/>
    <property type="match status" value="1"/>
</dbReference>
<dbReference type="Pfam" id="PF02576">
    <property type="entry name" value="RimP_N"/>
    <property type="match status" value="1"/>
</dbReference>
<evidence type="ECO:0000256" key="1">
    <source>
        <dbReference type="ARBA" id="ARBA00022490"/>
    </source>
</evidence>
<dbReference type="InterPro" id="IPR028989">
    <property type="entry name" value="RimP_N"/>
</dbReference>
<sequence>MENLREIIEKHITQDMELLSVKIDSSSSFIKVVIDSANDISVDKTAMLAKEIKNNEDILSNFPHGVRLEVGTPGIGSRLEKNFQYKKNIGRKIELEYRSKDNTIKETFLLIGNNETGINVKDGKVEYYIDYSDIISARVKISFD</sequence>
<keyword evidence="1" id="KW-0963">Cytoplasm</keyword>
<dbReference type="GO" id="GO:0000028">
    <property type="term" value="P:ribosomal small subunit assembly"/>
    <property type="evidence" value="ECO:0007669"/>
    <property type="project" value="TreeGrafter"/>
</dbReference>
<gene>
    <name evidence="4" type="ORF">METZ01_LOCUS128094</name>
</gene>
<dbReference type="PANTHER" id="PTHR33867:SF1">
    <property type="entry name" value="RIBOSOME MATURATION FACTOR RIMP"/>
    <property type="match status" value="1"/>
</dbReference>
<dbReference type="HAMAP" id="MF_01077">
    <property type="entry name" value="RimP"/>
    <property type="match status" value="1"/>
</dbReference>
<reference evidence="4" key="1">
    <citation type="submission" date="2018-05" db="EMBL/GenBank/DDBJ databases">
        <authorList>
            <person name="Lanie J.A."/>
            <person name="Ng W.-L."/>
            <person name="Kazmierczak K.M."/>
            <person name="Andrzejewski T.M."/>
            <person name="Davidsen T.M."/>
            <person name="Wayne K.J."/>
            <person name="Tettelin H."/>
            <person name="Glass J.I."/>
            <person name="Rusch D."/>
            <person name="Podicherti R."/>
            <person name="Tsui H.-C.T."/>
            <person name="Winkler M.E."/>
        </authorList>
    </citation>
    <scope>NUCLEOTIDE SEQUENCE</scope>
</reference>
<name>A0A381YEC3_9ZZZZ</name>
<dbReference type="AlphaFoldDB" id="A0A381YEC3"/>
<evidence type="ECO:0000313" key="4">
    <source>
        <dbReference type="EMBL" id="SVA75240.1"/>
    </source>
</evidence>
<organism evidence="4">
    <name type="scientific">marine metagenome</name>
    <dbReference type="NCBI Taxonomy" id="408172"/>
    <lineage>
        <taxon>unclassified sequences</taxon>
        <taxon>metagenomes</taxon>
        <taxon>ecological metagenomes</taxon>
    </lineage>
</organism>
<evidence type="ECO:0000256" key="2">
    <source>
        <dbReference type="ARBA" id="ARBA00022517"/>
    </source>
</evidence>
<dbReference type="InterPro" id="IPR035956">
    <property type="entry name" value="RimP_N_sf"/>
</dbReference>